<dbReference type="PANTHER" id="PTHR30290">
    <property type="entry name" value="PERIPLASMIC BINDING COMPONENT OF ABC TRANSPORTER"/>
    <property type="match status" value="1"/>
</dbReference>
<reference evidence="7 8" key="1">
    <citation type="submission" date="2018-01" db="EMBL/GenBank/DDBJ databases">
        <title>Lactibacter flavus gen. nov., sp. nov., a novel bacterium of the family Propionibacteriaceae isolated from raw milk and dairy products.</title>
        <authorList>
            <person name="Wenning M."/>
            <person name="Breitenwieser F."/>
            <person name="Huptas C."/>
            <person name="von Neubeck M."/>
            <person name="Busse H.-J."/>
            <person name="Scherer S."/>
        </authorList>
    </citation>
    <scope>NUCLEOTIDE SEQUENCE [LARGE SCALE GENOMIC DNA]</scope>
    <source>
        <strain evidence="7 8">VG341</strain>
    </source>
</reference>
<dbReference type="GO" id="GO:0042597">
    <property type="term" value="C:periplasmic space"/>
    <property type="evidence" value="ECO:0007669"/>
    <property type="project" value="UniProtKB-ARBA"/>
</dbReference>
<comment type="similarity">
    <text evidence="2">Belongs to the bacterial solute-binding protein 5 family.</text>
</comment>
<sequence>MHKAWIAVASVLALTLAGCTGAPADPGPPSPTPSVKRPFTVTTTEVPGTYDPAAATTSADAIVALNTFSRLMVVHPDQADLKPDLATDCLYTSATSYECQLPVGLTFQNGHALTASDVKFSIERAYRLNVPSSSIQLFDSLERVEVVDDHTVRFDLKYADTQFGYALATPAASIVDEEIYDPDAVRPNDAQAVGSGPYALVTTASDHLVFERFPRYKGALTGVLDEIKLAFAPDSAAAEKSVTAGTTDVVWRSLNAAALERLSAEMAEGGGVTRSGFTKVPLPQVRLQRVIVNPAAPYRDNSEVRAAVAAALQADRSAASIIPPQVTGSVASFPAGGTAQIPDIGAQRLRLTLGFTSAAPGERDLAGLLRDRLEESAGVSVLLQPDNMNADLILTDRPAWVNTALGWLQPYVDDPLPGSQAKVADLVRNARSTSDAATRLALLAEIQQQAAADLTVLPQSLAAETMLLGPGVTLQGQPFGPAWQLGLWSLRA</sequence>
<dbReference type="PROSITE" id="PS51257">
    <property type="entry name" value="PROKAR_LIPOPROTEIN"/>
    <property type="match status" value="1"/>
</dbReference>
<gene>
    <name evidence="7" type="ORF">C1706_01735</name>
</gene>
<evidence type="ECO:0000256" key="5">
    <source>
        <dbReference type="SAM" id="SignalP"/>
    </source>
</evidence>
<evidence type="ECO:0000313" key="7">
    <source>
        <dbReference type="EMBL" id="RXW33501.1"/>
    </source>
</evidence>
<feature type="chain" id="PRO_5020497623" description="Solute-binding protein family 5 domain-containing protein" evidence="5">
    <location>
        <begin position="25"/>
        <end position="492"/>
    </location>
</feature>
<evidence type="ECO:0000256" key="3">
    <source>
        <dbReference type="ARBA" id="ARBA00022448"/>
    </source>
</evidence>
<dbReference type="Proteomes" id="UP000290624">
    <property type="component" value="Unassembled WGS sequence"/>
</dbReference>
<organism evidence="7 8">
    <name type="scientific">Propioniciclava flava</name>
    <dbReference type="NCBI Taxonomy" id="2072026"/>
    <lineage>
        <taxon>Bacteria</taxon>
        <taxon>Bacillati</taxon>
        <taxon>Actinomycetota</taxon>
        <taxon>Actinomycetes</taxon>
        <taxon>Propionibacteriales</taxon>
        <taxon>Propionibacteriaceae</taxon>
        <taxon>Propioniciclava</taxon>
    </lineage>
</organism>
<dbReference type="EMBL" id="PPCV01000001">
    <property type="protein sequence ID" value="RXW33501.1"/>
    <property type="molecule type" value="Genomic_DNA"/>
</dbReference>
<evidence type="ECO:0000259" key="6">
    <source>
        <dbReference type="Pfam" id="PF00496"/>
    </source>
</evidence>
<dbReference type="PANTHER" id="PTHR30290:SF10">
    <property type="entry name" value="PERIPLASMIC OLIGOPEPTIDE-BINDING PROTEIN-RELATED"/>
    <property type="match status" value="1"/>
</dbReference>
<comment type="caution">
    <text evidence="7">The sequence shown here is derived from an EMBL/GenBank/DDBJ whole genome shotgun (WGS) entry which is preliminary data.</text>
</comment>
<keyword evidence="4 5" id="KW-0732">Signal</keyword>
<dbReference type="GO" id="GO:0015833">
    <property type="term" value="P:peptide transport"/>
    <property type="evidence" value="ECO:0007669"/>
    <property type="project" value="TreeGrafter"/>
</dbReference>
<accession>A0A4Q2EIZ3</accession>
<dbReference type="Pfam" id="PF00496">
    <property type="entry name" value="SBP_bac_5"/>
    <property type="match status" value="1"/>
</dbReference>
<evidence type="ECO:0000313" key="8">
    <source>
        <dbReference type="Proteomes" id="UP000290624"/>
    </source>
</evidence>
<feature type="signal peptide" evidence="5">
    <location>
        <begin position="1"/>
        <end position="24"/>
    </location>
</feature>
<dbReference type="Gene3D" id="3.40.190.10">
    <property type="entry name" value="Periplasmic binding protein-like II"/>
    <property type="match status" value="1"/>
</dbReference>
<dbReference type="GO" id="GO:0030313">
    <property type="term" value="C:cell envelope"/>
    <property type="evidence" value="ECO:0007669"/>
    <property type="project" value="UniProtKB-SubCell"/>
</dbReference>
<comment type="subcellular location">
    <subcellularLocation>
        <location evidence="1">Cell envelope</location>
    </subcellularLocation>
</comment>
<dbReference type="AlphaFoldDB" id="A0A4Q2EIZ3"/>
<proteinExistence type="inferred from homology"/>
<dbReference type="GO" id="GO:0043190">
    <property type="term" value="C:ATP-binding cassette (ABC) transporter complex"/>
    <property type="evidence" value="ECO:0007669"/>
    <property type="project" value="InterPro"/>
</dbReference>
<keyword evidence="8" id="KW-1185">Reference proteome</keyword>
<evidence type="ECO:0000256" key="1">
    <source>
        <dbReference type="ARBA" id="ARBA00004196"/>
    </source>
</evidence>
<dbReference type="RefSeq" id="WP_129457467.1">
    <property type="nucleotide sequence ID" value="NZ_PPCV01000001.1"/>
</dbReference>
<evidence type="ECO:0000256" key="2">
    <source>
        <dbReference type="ARBA" id="ARBA00005695"/>
    </source>
</evidence>
<feature type="domain" description="Solute-binding protein family 5" evidence="6">
    <location>
        <begin position="81"/>
        <end position="321"/>
    </location>
</feature>
<dbReference type="InterPro" id="IPR000914">
    <property type="entry name" value="SBP_5_dom"/>
</dbReference>
<dbReference type="GO" id="GO:1904680">
    <property type="term" value="F:peptide transmembrane transporter activity"/>
    <property type="evidence" value="ECO:0007669"/>
    <property type="project" value="TreeGrafter"/>
</dbReference>
<name>A0A4Q2EIZ3_9ACTN</name>
<dbReference type="InterPro" id="IPR039424">
    <property type="entry name" value="SBP_5"/>
</dbReference>
<dbReference type="Gene3D" id="3.10.105.10">
    <property type="entry name" value="Dipeptide-binding Protein, Domain 3"/>
    <property type="match status" value="1"/>
</dbReference>
<protein>
    <recommendedName>
        <fullName evidence="6">Solute-binding protein family 5 domain-containing protein</fullName>
    </recommendedName>
</protein>
<dbReference type="OrthoDB" id="9801912at2"/>
<dbReference type="SUPFAM" id="SSF53850">
    <property type="entry name" value="Periplasmic binding protein-like II"/>
    <property type="match status" value="1"/>
</dbReference>
<keyword evidence="3" id="KW-0813">Transport</keyword>
<dbReference type="PIRSF" id="PIRSF002741">
    <property type="entry name" value="MppA"/>
    <property type="match status" value="1"/>
</dbReference>
<evidence type="ECO:0000256" key="4">
    <source>
        <dbReference type="ARBA" id="ARBA00022729"/>
    </source>
</evidence>
<dbReference type="InterPro" id="IPR030678">
    <property type="entry name" value="Peptide/Ni-bd"/>
</dbReference>